<evidence type="ECO:0000256" key="11">
    <source>
        <dbReference type="ARBA" id="ARBA00051693"/>
    </source>
</evidence>
<dbReference type="Proteomes" id="UP001374584">
    <property type="component" value="Unassembled WGS sequence"/>
</dbReference>
<protein>
    <recommendedName>
        <fullName evidence="8">mitogen-activated protein kinase kinase</fullName>
        <ecNumber evidence="8">2.7.12.2</ecNumber>
    </recommendedName>
</protein>
<dbReference type="GO" id="GO:0005524">
    <property type="term" value="F:ATP binding"/>
    <property type="evidence" value="ECO:0007669"/>
    <property type="project" value="UniProtKB-UniRule"/>
</dbReference>
<dbReference type="FunFam" id="1.10.510.10:FF:000350">
    <property type="entry name" value="Mitogen-activated protein kinase 2"/>
    <property type="match status" value="1"/>
</dbReference>
<name>A0AAN9N0N1_PHACN</name>
<dbReference type="GO" id="GO:0006950">
    <property type="term" value="P:response to stress"/>
    <property type="evidence" value="ECO:0007669"/>
    <property type="project" value="UniProtKB-ARBA"/>
</dbReference>
<evidence type="ECO:0000256" key="1">
    <source>
        <dbReference type="ARBA" id="ARBA00022527"/>
    </source>
</evidence>
<keyword evidence="6 12" id="KW-0067">ATP-binding</keyword>
<evidence type="ECO:0000256" key="8">
    <source>
        <dbReference type="ARBA" id="ARBA00038999"/>
    </source>
</evidence>
<dbReference type="PANTHER" id="PTHR48013">
    <property type="entry name" value="DUAL SPECIFICITY MITOGEN-ACTIVATED PROTEIN KINASE KINASE 5-RELATED"/>
    <property type="match status" value="1"/>
</dbReference>
<evidence type="ECO:0000256" key="9">
    <source>
        <dbReference type="ARBA" id="ARBA00049014"/>
    </source>
</evidence>
<reference evidence="15 16" key="1">
    <citation type="submission" date="2024-01" db="EMBL/GenBank/DDBJ databases">
        <title>The genomes of 5 underutilized Papilionoideae crops provide insights into root nodulation and disease resistanc.</title>
        <authorList>
            <person name="Jiang F."/>
        </authorList>
    </citation>
    <scope>NUCLEOTIDE SEQUENCE [LARGE SCALE GENOMIC DNA]</scope>
    <source>
        <strain evidence="15">JINMINGXINNONG_FW02</strain>
        <tissue evidence="15">Leaves</tissue>
    </source>
</reference>
<keyword evidence="3" id="KW-0808">Transferase</keyword>
<evidence type="ECO:0000256" key="4">
    <source>
        <dbReference type="ARBA" id="ARBA00022741"/>
    </source>
</evidence>
<evidence type="ECO:0000256" key="13">
    <source>
        <dbReference type="RuleBase" id="RU000304"/>
    </source>
</evidence>
<evidence type="ECO:0000259" key="14">
    <source>
        <dbReference type="PROSITE" id="PS50011"/>
    </source>
</evidence>
<dbReference type="GO" id="GO:0004674">
    <property type="term" value="F:protein serine/threonine kinase activity"/>
    <property type="evidence" value="ECO:0007669"/>
    <property type="project" value="UniProtKB-KW"/>
</dbReference>
<evidence type="ECO:0000256" key="12">
    <source>
        <dbReference type="PROSITE-ProRule" id="PRU10141"/>
    </source>
</evidence>
<dbReference type="InterPro" id="IPR017441">
    <property type="entry name" value="Protein_kinase_ATP_BS"/>
</dbReference>
<dbReference type="Pfam" id="PF00069">
    <property type="entry name" value="Pkinase"/>
    <property type="match status" value="1"/>
</dbReference>
<dbReference type="EMBL" id="JAYMYR010000005">
    <property type="protein sequence ID" value="KAK7364141.1"/>
    <property type="molecule type" value="Genomic_DNA"/>
</dbReference>
<evidence type="ECO:0000256" key="10">
    <source>
        <dbReference type="ARBA" id="ARBA00049299"/>
    </source>
</evidence>
<proteinExistence type="inferred from homology"/>
<keyword evidence="4 12" id="KW-0547">Nucleotide-binding</keyword>
<evidence type="ECO:0000256" key="6">
    <source>
        <dbReference type="ARBA" id="ARBA00022840"/>
    </source>
</evidence>
<comment type="catalytic activity">
    <reaction evidence="10">
        <text>L-threonyl-[protein] + ATP = O-phospho-L-threonyl-[protein] + ADP + H(+)</text>
        <dbReference type="Rhea" id="RHEA:46608"/>
        <dbReference type="Rhea" id="RHEA-COMP:11060"/>
        <dbReference type="Rhea" id="RHEA-COMP:11605"/>
        <dbReference type="ChEBI" id="CHEBI:15378"/>
        <dbReference type="ChEBI" id="CHEBI:30013"/>
        <dbReference type="ChEBI" id="CHEBI:30616"/>
        <dbReference type="ChEBI" id="CHEBI:61977"/>
        <dbReference type="ChEBI" id="CHEBI:456216"/>
        <dbReference type="EC" id="2.7.12.2"/>
    </reaction>
</comment>
<keyword evidence="1 13" id="KW-0723">Serine/threonine-protein kinase</keyword>
<evidence type="ECO:0000256" key="3">
    <source>
        <dbReference type="ARBA" id="ARBA00022679"/>
    </source>
</evidence>
<keyword evidence="16" id="KW-1185">Reference proteome</keyword>
<dbReference type="SMART" id="SM00220">
    <property type="entry name" value="S_TKc"/>
    <property type="match status" value="1"/>
</dbReference>
<dbReference type="GO" id="GO:0004708">
    <property type="term" value="F:MAP kinase kinase activity"/>
    <property type="evidence" value="ECO:0007669"/>
    <property type="project" value="UniProtKB-EC"/>
</dbReference>
<evidence type="ECO:0000256" key="5">
    <source>
        <dbReference type="ARBA" id="ARBA00022777"/>
    </source>
</evidence>
<evidence type="ECO:0000256" key="2">
    <source>
        <dbReference type="ARBA" id="ARBA00022553"/>
    </source>
</evidence>
<dbReference type="InterPro" id="IPR008271">
    <property type="entry name" value="Ser/Thr_kinase_AS"/>
</dbReference>
<dbReference type="PRINTS" id="PR00109">
    <property type="entry name" value="TYRKINASE"/>
</dbReference>
<gene>
    <name evidence="15" type="ORF">VNO80_12570</name>
</gene>
<dbReference type="SUPFAM" id="SSF56112">
    <property type="entry name" value="Protein kinase-like (PK-like)"/>
    <property type="match status" value="1"/>
</dbReference>
<comment type="catalytic activity">
    <reaction evidence="9">
        <text>L-seryl-[protein] + ATP = O-phospho-L-seryl-[protein] + ADP + H(+)</text>
        <dbReference type="Rhea" id="RHEA:17989"/>
        <dbReference type="Rhea" id="RHEA-COMP:9863"/>
        <dbReference type="Rhea" id="RHEA-COMP:11604"/>
        <dbReference type="ChEBI" id="CHEBI:15378"/>
        <dbReference type="ChEBI" id="CHEBI:29999"/>
        <dbReference type="ChEBI" id="CHEBI:30616"/>
        <dbReference type="ChEBI" id="CHEBI:83421"/>
        <dbReference type="ChEBI" id="CHEBI:456216"/>
        <dbReference type="EC" id="2.7.12.2"/>
    </reaction>
</comment>
<feature type="binding site" evidence="12">
    <location>
        <position position="76"/>
    </location>
    <ligand>
        <name>ATP</name>
        <dbReference type="ChEBI" id="CHEBI:30616"/>
    </ligand>
</feature>
<comment type="caution">
    <text evidence="15">The sequence shown here is derived from an EMBL/GenBank/DDBJ whole genome shotgun (WGS) entry which is preliminary data.</text>
</comment>
<comment type="similarity">
    <text evidence="7">Belongs to the protein kinase superfamily. STE Ser/Thr protein kinase family. MAP kinase kinase subfamily.</text>
</comment>
<keyword evidence="5" id="KW-0418">Kinase</keyword>
<keyword evidence="2" id="KW-0597">Phosphoprotein</keyword>
<evidence type="ECO:0000313" key="16">
    <source>
        <dbReference type="Proteomes" id="UP001374584"/>
    </source>
</evidence>
<evidence type="ECO:0000313" key="15">
    <source>
        <dbReference type="EMBL" id="KAK7364141.1"/>
    </source>
</evidence>
<dbReference type="EC" id="2.7.12.2" evidence="8"/>
<dbReference type="PROSITE" id="PS50011">
    <property type="entry name" value="PROTEIN_KINASE_DOM"/>
    <property type="match status" value="1"/>
</dbReference>
<dbReference type="CDD" id="cd06623">
    <property type="entry name" value="PKc_MAPKK_plant_like"/>
    <property type="match status" value="1"/>
</dbReference>
<dbReference type="InterPro" id="IPR001245">
    <property type="entry name" value="Ser-Thr/Tyr_kinase_cat_dom"/>
</dbReference>
<organism evidence="15 16">
    <name type="scientific">Phaseolus coccineus</name>
    <name type="common">Scarlet runner bean</name>
    <name type="synonym">Phaseolus multiflorus</name>
    <dbReference type="NCBI Taxonomy" id="3886"/>
    <lineage>
        <taxon>Eukaryota</taxon>
        <taxon>Viridiplantae</taxon>
        <taxon>Streptophyta</taxon>
        <taxon>Embryophyta</taxon>
        <taxon>Tracheophyta</taxon>
        <taxon>Spermatophyta</taxon>
        <taxon>Magnoliopsida</taxon>
        <taxon>eudicotyledons</taxon>
        <taxon>Gunneridae</taxon>
        <taxon>Pentapetalae</taxon>
        <taxon>rosids</taxon>
        <taxon>fabids</taxon>
        <taxon>Fabales</taxon>
        <taxon>Fabaceae</taxon>
        <taxon>Papilionoideae</taxon>
        <taxon>50 kb inversion clade</taxon>
        <taxon>NPAAA clade</taxon>
        <taxon>indigoferoid/millettioid clade</taxon>
        <taxon>Phaseoleae</taxon>
        <taxon>Phaseolus</taxon>
    </lineage>
</organism>
<sequence>MALIRHHPRYPNLRLPLLDLSERRSIFPLPATTTKSVSDNAINIGDLEKLLILGHGNGGMVYKVCHKDTSATYALKIIRSNVHRALSEVSILRHATDCPYVVGFHGSFENSNGEMAILMEYMDNGSLETALATNGTFSEERLVVVARDILNGLAYLHARNIIHRDIKPANILVNTKGEVKIADFGVSKVVSHTFEMCNSYVGTNAYMSPERFNPDAYGGSYDGFAGDVWSFGLTLFELYVGHLPFLEGGERLNWATLVCAICFNEPPSLPETASVEFRNFMACCLKKEPSERWTTTQLLTHPFISKDLRSY</sequence>
<dbReference type="AlphaFoldDB" id="A0AAN9N0N1"/>
<feature type="domain" description="Protein kinase" evidence="14">
    <location>
        <begin position="47"/>
        <end position="304"/>
    </location>
</feature>
<dbReference type="PROSITE" id="PS00108">
    <property type="entry name" value="PROTEIN_KINASE_ST"/>
    <property type="match status" value="1"/>
</dbReference>
<dbReference type="Gene3D" id="1.10.510.10">
    <property type="entry name" value="Transferase(Phosphotransferase) domain 1"/>
    <property type="match status" value="1"/>
</dbReference>
<dbReference type="PANTHER" id="PTHR48013:SF9">
    <property type="entry name" value="DUAL SPECIFICITY MITOGEN-ACTIVATED PROTEIN KINASE KINASE 5"/>
    <property type="match status" value="1"/>
</dbReference>
<dbReference type="Gene3D" id="3.30.200.20">
    <property type="entry name" value="Phosphorylase Kinase, domain 1"/>
    <property type="match status" value="1"/>
</dbReference>
<dbReference type="InterPro" id="IPR011009">
    <property type="entry name" value="Kinase-like_dom_sf"/>
</dbReference>
<dbReference type="GO" id="GO:0051707">
    <property type="term" value="P:response to other organism"/>
    <property type="evidence" value="ECO:0007669"/>
    <property type="project" value="UniProtKB-ARBA"/>
</dbReference>
<accession>A0AAN9N0N1</accession>
<dbReference type="PROSITE" id="PS00107">
    <property type="entry name" value="PROTEIN_KINASE_ATP"/>
    <property type="match status" value="1"/>
</dbReference>
<dbReference type="InterPro" id="IPR000719">
    <property type="entry name" value="Prot_kinase_dom"/>
</dbReference>
<comment type="catalytic activity">
    <reaction evidence="11">
        <text>L-tyrosyl-[protein] + ATP = O-phospho-L-tyrosyl-[protein] + ADP + H(+)</text>
        <dbReference type="Rhea" id="RHEA:10596"/>
        <dbReference type="Rhea" id="RHEA-COMP:10136"/>
        <dbReference type="Rhea" id="RHEA-COMP:20101"/>
        <dbReference type="ChEBI" id="CHEBI:15378"/>
        <dbReference type="ChEBI" id="CHEBI:30616"/>
        <dbReference type="ChEBI" id="CHEBI:46858"/>
        <dbReference type="ChEBI" id="CHEBI:61978"/>
        <dbReference type="ChEBI" id="CHEBI:456216"/>
        <dbReference type="EC" id="2.7.12.2"/>
    </reaction>
</comment>
<evidence type="ECO:0000256" key="7">
    <source>
        <dbReference type="ARBA" id="ARBA00038035"/>
    </source>
</evidence>